<reference evidence="1" key="1">
    <citation type="journal article" date="2018" name="PLoS Negl. Trop. Dis.">
        <title>Sialome diversity of ticks revealed by RNAseq of single tick salivary glands.</title>
        <authorList>
            <person name="Perner J."/>
            <person name="Kropackova S."/>
            <person name="Kopacek P."/>
            <person name="Ribeiro J.M."/>
        </authorList>
    </citation>
    <scope>NUCLEOTIDE SEQUENCE</scope>
    <source>
        <strain evidence="1">Siblings of single egg batch collected in Ceske Budejovice</strain>
        <tissue evidence="1">Salivary glands</tissue>
    </source>
</reference>
<dbReference type="EMBL" id="GEGO01005974">
    <property type="protein sequence ID" value="JAR89430.1"/>
    <property type="molecule type" value="Transcribed_RNA"/>
</dbReference>
<proteinExistence type="predicted"/>
<name>A0A147BF36_IXORI</name>
<accession>A0A147BF36</accession>
<dbReference type="AlphaFoldDB" id="A0A147BF36"/>
<organism evidence="1">
    <name type="scientific">Ixodes ricinus</name>
    <name type="common">Common tick</name>
    <name type="synonym">Acarus ricinus</name>
    <dbReference type="NCBI Taxonomy" id="34613"/>
    <lineage>
        <taxon>Eukaryota</taxon>
        <taxon>Metazoa</taxon>
        <taxon>Ecdysozoa</taxon>
        <taxon>Arthropoda</taxon>
        <taxon>Chelicerata</taxon>
        <taxon>Arachnida</taxon>
        <taxon>Acari</taxon>
        <taxon>Parasitiformes</taxon>
        <taxon>Ixodida</taxon>
        <taxon>Ixodoidea</taxon>
        <taxon>Ixodidae</taxon>
        <taxon>Ixodinae</taxon>
        <taxon>Ixodes</taxon>
    </lineage>
</organism>
<evidence type="ECO:0000313" key="1">
    <source>
        <dbReference type="EMBL" id="JAR89430.1"/>
    </source>
</evidence>
<sequence length="89" mass="9426">MEWLYRFHSGSLGWLGLASPLVGARVTIGDLEWVVIGVTEAIGGATLRASSVSCLCLRVLCLGMFWNKALKVCVACVIGGLCICRALGI</sequence>
<protein>
    <submittedName>
        <fullName evidence="1">Putative secreted protein</fullName>
    </submittedName>
</protein>